<evidence type="ECO:0000256" key="11">
    <source>
        <dbReference type="SAM" id="MobiDB-lite"/>
    </source>
</evidence>
<keyword evidence="15" id="KW-1185">Reference proteome</keyword>
<protein>
    <recommendedName>
        <fullName evidence="10">Small ribosomal subunit biogenesis GTPase RsgA</fullName>
        <ecNumber evidence="10">3.6.1.-</ecNumber>
    </recommendedName>
</protein>
<feature type="binding site" evidence="10">
    <location>
        <position position="320"/>
    </location>
    <ligand>
        <name>Zn(2+)</name>
        <dbReference type="ChEBI" id="CHEBI:29105"/>
    </ligand>
</feature>
<accession>A0ABX4HZV1</accession>
<dbReference type="Pfam" id="PF03193">
    <property type="entry name" value="RsgA_GTPase"/>
    <property type="match status" value="1"/>
</dbReference>
<dbReference type="PROSITE" id="PS50936">
    <property type="entry name" value="ENGC_GTPASE"/>
    <property type="match status" value="1"/>
</dbReference>
<dbReference type="PANTHER" id="PTHR32120:SF10">
    <property type="entry name" value="SMALL RIBOSOMAL SUBUNIT BIOGENESIS GTPASE RSGA"/>
    <property type="match status" value="1"/>
</dbReference>
<dbReference type="Gene3D" id="3.40.50.300">
    <property type="entry name" value="P-loop containing nucleotide triphosphate hydrolases"/>
    <property type="match status" value="1"/>
</dbReference>
<feature type="binding site" evidence="10">
    <location>
        <begin position="226"/>
        <end position="234"/>
    </location>
    <ligand>
        <name>GTP</name>
        <dbReference type="ChEBI" id="CHEBI:37565"/>
    </ligand>
</feature>
<evidence type="ECO:0000313" key="15">
    <source>
        <dbReference type="Proteomes" id="UP000218427"/>
    </source>
</evidence>
<dbReference type="InterPro" id="IPR030378">
    <property type="entry name" value="G_CP_dom"/>
</dbReference>
<keyword evidence="9 10" id="KW-0342">GTP-binding</keyword>
<comment type="subcellular location">
    <subcellularLocation>
        <location evidence="10">Cytoplasm</location>
    </subcellularLocation>
</comment>
<keyword evidence="5 10" id="KW-0547">Nucleotide-binding</keyword>
<keyword evidence="2 10" id="KW-0690">Ribosome biogenesis</keyword>
<keyword evidence="3 10" id="KW-0479">Metal-binding</keyword>
<keyword evidence="8 10" id="KW-0694">RNA-binding</keyword>
<evidence type="ECO:0000256" key="9">
    <source>
        <dbReference type="ARBA" id="ARBA00023134"/>
    </source>
</evidence>
<name>A0ABX4HZV1_9GAMM</name>
<evidence type="ECO:0000256" key="3">
    <source>
        <dbReference type="ARBA" id="ARBA00022723"/>
    </source>
</evidence>
<keyword evidence="4 10" id="KW-0699">rRNA-binding</keyword>
<dbReference type="PROSITE" id="PS51721">
    <property type="entry name" value="G_CP"/>
    <property type="match status" value="1"/>
</dbReference>
<evidence type="ECO:0000256" key="2">
    <source>
        <dbReference type="ARBA" id="ARBA00022517"/>
    </source>
</evidence>
<feature type="binding site" evidence="10">
    <location>
        <position position="312"/>
    </location>
    <ligand>
        <name>Zn(2+)</name>
        <dbReference type="ChEBI" id="CHEBI:29105"/>
    </ligand>
</feature>
<dbReference type="HAMAP" id="MF_01820">
    <property type="entry name" value="GTPase_RsgA"/>
    <property type="match status" value="1"/>
</dbReference>
<organism evidence="14 15">
    <name type="scientific">Microbulbifer flavimaris</name>
    <dbReference type="NCBI Taxonomy" id="1781068"/>
    <lineage>
        <taxon>Bacteria</taxon>
        <taxon>Pseudomonadati</taxon>
        <taxon>Pseudomonadota</taxon>
        <taxon>Gammaproteobacteria</taxon>
        <taxon>Cellvibrionales</taxon>
        <taxon>Microbulbiferaceae</taxon>
        <taxon>Microbulbifer</taxon>
    </lineage>
</organism>
<evidence type="ECO:0000313" key="14">
    <source>
        <dbReference type="EMBL" id="PCO05682.1"/>
    </source>
</evidence>
<feature type="domain" description="CP-type G" evidence="13">
    <location>
        <begin position="128"/>
        <end position="284"/>
    </location>
</feature>
<reference evidence="14" key="1">
    <citation type="submission" date="2017-08" db="EMBL/GenBank/DDBJ databases">
        <title>Microbulbifer marisrubri sp. nov., a halophilic alphaproteobacterium isolated from marine sediment of the Yellow Sea, China.</title>
        <authorList>
            <person name="Zhang G."/>
            <person name="Xiong Q."/>
        </authorList>
    </citation>
    <scope>NUCLEOTIDE SEQUENCE [LARGE SCALE GENOMIC DNA]</scope>
    <source>
        <strain evidence="14">WRN-8</strain>
    </source>
</reference>
<comment type="function">
    <text evidence="10">One of several proteins that assist in the late maturation steps of the functional core of the 30S ribosomal subunit. Helps release RbfA from mature subunits. May play a role in the assembly of ribosomal proteins into the subunit. Circularly permuted GTPase that catalyzes slow GTP hydrolysis, GTPase activity is stimulated by the 30S ribosomal subunit.</text>
</comment>
<evidence type="ECO:0000259" key="13">
    <source>
        <dbReference type="PROSITE" id="PS51721"/>
    </source>
</evidence>
<evidence type="ECO:0000256" key="4">
    <source>
        <dbReference type="ARBA" id="ARBA00022730"/>
    </source>
</evidence>
<dbReference type="InterPro" id="IPR027417">
    <property type="entry name" value="P-loop_NTPase"/>
</dbReference>
<feature type="region of interest" description="Disordered" evidence="11">
    <location>
        <begin position="1"/>
        <end position="35"/>
    </location>
</feature>
<comment type="caution">
    <text evidence="14">The sequence shown here is derived from an EMBL/GenBank/DDBJ whole genome shotgun (WGS) entry which is preliminary data.</text>
</comment>
<proteinExistence type="inferred from homology"/>
<feature type="binding site" evidence="10">
    <location>
        <position position="307"/>
    </location>
    <ligand>
        <name>Zn(2+)</name>
        <dbReference type="ChEBI" id="CHEBI:29105"/>
    </ligand>
</feature>
<feature type="binding site" evidence="10">
    <location>
        <begin position="175"/>
        <end position="178"/>
    </location>
    <ligand>
        <name>GTP</name>
        <dbReference type="ChEBI" id="CHEBI:37565"/>
    </ligand>
</feature>
<gene>
    <name evidence="10 14" type="primary">rsgA</name>
    <name evidence="14" type="ORF">AWR36_006615</name>
</gene>
<dbReference type="Gene3D" id="1.10.40.50">
    <property type="entry name" value="Probable gtpase engc, domain 3"/>
    <property type="match status" value="1"/>
</dbReference>
<comment type="similarity">
    <text evidence="10">Belongs to the TRAFAC class YlqF/YawG GTPase family. RsgA subfamily.</text>
</comment>
<sequence length="382" mass="41564">MRLSTVSRSSISRRSPFGRGKTVSGRTPEAHEQSPLGKLGWKPFFQQQLSLHEYEHCEPVRVMAVHRNRLEVAGEGGEKSLSLDGVNLAAAAELRPTVADWLLLEKESGGFVRLLERSSLFKRMAPGAERVQLIAANVDSVLIVASCNQDFNLSRIERYLALTRAAGSRAYLVLTKADLCGDTGQYLDALHGLRDLPVLAVNALQADSVASLRQWLAPGETVAMLGSSGVGKSSLLNTLSGTEQAQTAAIREDDSKGRHTTRQRALYVLPGGGLLLDSPGMRELGLASGEEGVAAAFDDIDALAQQCRFSDCAHGAEPGCAVQAALERGELDERRLNNWRKLLREIARNQRTLAEQRADDRALGQFYREVQGHARSRKQGGD</sequence>
<feature type="binding site" evidence="10">
    <location>
        <position position="314"/>
    </location>
    <ligand>
        <name>Zn(2+)</name>
        <dbReference type="ChEBI" id="CHEBI:29105"/>
    </ligand>
</feature>
<dbReference type="SUPFAM" id="SSF52540">
    <property type="entry name" value="P-loop containing nucleoside triphosphate hydrolases"/>
    <property type="match status" value="1"/>
</dbReference>
<evidence type="ECO:0000256" key="5">
    <source>
        <dbReference type="ARBA" id="ARBA00022741"/>
    </source>
</evidence>
<keyword evidence="1 10" id="KW-0963">Cytoplasm</keyword>
<dbReference type="NCBIfam" id="TIGR00157">
    <property type="entry name" value="ribosome small subunit-dependent GTPase A"/>
    <property type="match status" value="1"/>
</dbReference>
<dbReference type="PANTHER" id="PTHR32120">
    <property type="entry name" value="SMALL RIBOSOMAL SUBUNIT BIOGENESIS GTPASE RSGA"/>
    <property type="match status" value="1"/>
</dbReference>
<dbReference type="InterPro" id="IPR004881">
    <property type="entry name" value="Ribosome_biogen_GTPase_RsgA"/>
</dbReference>
<evidence type="ECO:0000256" key="7">
    <source>
        <dbReference type="ARBA" id="ARBA00022833"/>
    </source>
</evidence>
<comment type="cofactor">
    <cofactor evidence="10">
        <name>Zn(2+)</name>
        <dbReference type="ChEBI" id="CHEBI:29105"/>
    </cofactor>
    <text evidence="10">Binds 1 zinc ion per subunit.</text>
</comment>
<feature type="domain" description="EngC GTPase" evidence="12">
    <location>
        <begin position="136"/>
        <end position="282"/>
    </location>
</feature>
<keyword evidence="6 10" id="KW-0378">Hydrolase</keyword>
<keyword evidence="7 10" id="KW-0862">Zinc</keyword>
<comment type="subunit">
    <text evidence="10">Monomer. Associates with 30S ribosomal subunit, binds 16S rRNA.</text>
</comment>
<evidence type="ECO:0000259" key="12">
    <source>
        <dbReference type="PROSITE" id="PS50936"/>
    </source>
</evidence>
<dbReference type="CDD" id="cd01854">
    <property type="entry name" value="YjeQ_EngC"/>
    <property type="match status" value="1"/>
</dbReference>
<dbReference type="EC" id="3.6.1.-" evidence="10"/>
<evidence type="ECO:0000256" key="1">
    <source>
        <dbReference type="ARBA" id="ARBA00022490"/>
    </source>
</evidence>
<dbReference type="EMBL" id="LRFG02000002">
    <property type="protein sequence ID" value="PCO05682.1"/>
    <property type="molecule type" value="Genomic_DNA"/>
</dbReference>
<evidence type="ECO:0000256" key="6">
    <source>
        <dbReference type="ARBA" id="ARBA00022801"/>
    </source>
</evidence>
<dbReference type="InterPro" id="IPR010914">
    <property type="entry name" value="RsgA_GTPase_dom"/>
</dbReference>
<evidence type="ECO:0000256" key="8">
    <source>
        <dbReference type="ARBA" id="ARBA00022884"/>
    </source>
</evidence>
<evidence type="ECO:0000256" key="10">
    <source>
        <dbReference type="HAMAP-Rule" id="MF_01820"/>
    </source>
</evidence>
<dbReference type="Proteomes" id="UP000218427">
    <property type="component" value="Unassembled WGS sequence"/>
</dbReference>
<feature type="compositionally biased region" description="Low complexity" evidence="11">
    <location>
        <begin position="1"/>
        <end position="19"/>
    </location>
</feature>